<accession>A0A194XA65</accession>
<dbReference type="GeneID" id="28824728"/>
<reference evidence="1 2" key="1">
    <citation type="submission" date="2015-10" db="EMBL/GenBank/DDBJ databases">
        <title>Full genome of DAOMC 229536 Phialocephala scopiformis, a fungal endophyte of spruce producing the potent anti-insectan compound rugulosin.</title>
        <authorList>
            <consortium name="DOE Joint Genome Institute"/>
            <person name="Walker A.K."/>
            <person name="Frasz S.L."/>
            <person name="Seifert K.A."/>
            <person name="Miller J.D."/>
            <person name="Mondo S.J."/>
            <person name="Labutti K."/>
            <person name="Lipzen A."/>
            <person name="Dockter R."/>
            <person name="Kennedy M."/>
            <person name="Grigoriev I.V."/>
            <person name="Spatafora J.W."/>
        </authorList>
    </citation>
    <scope>NUCLEOTIDE SEQUENCE [LARGE SCALE GENOMIC DNA]</scope>
    <source>
        <strain evidence="1 2">CBS 120377</strain>
    </source>
</reference>
<keyword evidence="2" id="KW-1185">Reference proteome</keyword>
<evidence type="ECO:0000313" key="2">
    <source>
        <dbReference type="Proteomes" id="UP000070700"/>
    </source>
</evidence>
<dbReference type="AlphaFoldDB" id="A0A194XA65"/>
<name>A0A194XA65_MOLSC</name>
<organism evidence="1 2">
    <name type="scientific">Mollisia scopiformis</name>
    <name type="common">Conifer needle endophyte fungus</name>
    <name type="synonym">Phialocephala scopiformis</name>
    <dbReference type="NCBI Taxonomy" id="149040"/>
    <lineage>
        <taxon>Eukaryota</taxon>
        <taxon>Fungi</taxon>
        <taxon>Dikarya</taxon>
        <taxon>Ascomycota</taxon>
        <taxon>Pezizomycotina</taxon>
        <taxon>Leotiomycetes</taxon>
        <taxon>Helotiales</taxon>
        <taxon>Mollisiaceae</taxon>
        <taxon>Mollisia</taxon>
    </lineage>
</organism>
<dbReference type="EMBL" id="KQ947415">
    <property type="protein sequence ID" value="KUJ17060.1"/>
    <property type="molecule type" value="Genomic_DNA"/>
</dbReference>
<gene>
    <name evidence="1" type="ORF">LY89DRAFT_685026</name>
</gene>
<proteinExistence type="predicted"/>
<dbReference type="RefSeq" id="XP_018071415.1">
    <property type="nucleotide sequence ID" value="XM_018215002.1"/>
</dbReference>
<sequence>MARPIHGSEDELTFWARVMNKDTLQISCRCEPKEAINLDEDVSIDVDPDLVYVHRILAIQLSHHFKRCVGDFPDENEDIEPFEISEKTEPNFAQWARNAQLRHLMTCFGAWVYARTLPHETTQLVDLWRFGQIIGSPSFMNAVIIQLSANIEVYFSSGDTISKVITADNVRRCWETSNFVRENKEAVCMEVNWDNKKMLKFFIDVFAHKALHVKNFFDENEDLKLLVTGRDQLALQVLRAIGARGQLDEAPWQYIGIKQYLVNEDMSESRFESDCRWETDAGN</sequence>
<dbReference type="Proteomes" id="UP000070700">
    <property type="component" value="Unassembled WGS sequence"/>
</dbReference>
<dbReference type="KEGG" id="psco:LY89DRAFT_685026"/>
<evidence type="ECO:0000313" key="1">
    <source>
        <dbReference type="EMBL" id="KUJ17060.1"/>
    </source>
</evidence>
<protein>
    <submittedName>
        <fullName evidence="1">Uncharacterized protein</fullName>
    </submittedName>
</protein>
<dbReference type="OrthoDB" id="3562267at2759"/>
<dbReference type="InParanoid" id="A0A194XA65"/>